<evidence type="ECO:0000313" key="3">
    <source>
        <dbReference type="EMBL" id="SFD27538.1"/>
    </source>
</evidence>
<accession>A0A1I1R5W1</accession>
<sequence>MTKSNMNRRTFINTTAKASLGLAVVPHFNILKSKPEMYDHIIGHGDFKYKVHKSWGDLDRAITPVKNCHEMVMDSQGRLIMVGDDTHNNVLIYDKSGKLLDAWGVRYKGGHGLSLWNDGSDDFLFIADTKGGEIIKTTTDGKELMIIGHPSLYGAYDKKDKFKPTESAIGPNGDIYIADGYGSQYILQFTKDGEFIRKIGEGNGTGQNQFQTAHGVCIDYRGKGEPTLLITSRASNCFKRFTLDGVYIEQIDLPGAFVCRPVIHNDSLYSGVCWSSEIDYDASRRMETHPTKTSPGSGFVTILDDKGKVVSNPGGTKPKYKKGKLQRMVQEQPIFRHCHDVCVDNDENLYVCQWNANKAYPIKLERV</sequence>
<dbReference type="Pfam" id="PF17170">
    <property type="entry name" value="DUF5128"/>
    <property type="match status" value="1"/>
</dbReference>
<dbReference type="EMBL" id="FOMI01000008">
    <property type="protein sequence ID" value="SFD27538.1"/>
    <property type="molecule type" value="Genomic_DNA"/>
</dbReference>
<keyword evidence="1" id="KW-0732">Signal</keyword>
<evidence type="ECO:0000313" key="4">
    <source>
        <dbReference type="Proteomes" id="UP000199439"/>
    </source>
</evidence>
<evidence type="ECO:0008006" key="5">
    <source>
        <dbReference type="Google" id="ProtNLM"/>
    </source>
</evidence>
<dbReference type="SUPFAM" id="SSF101898">
    <property type="entry name" value="NHL repeat"/>
    <property type="match status" value="1"/>
</dbReference>
<dbReference type="AlphaFoldDB" id="A0A1I1R5W1"/>
<evidence type="ECO:0000256" key="2">
    <source>
        <dbReference type="ARBA" id="ARBA00023180"/>
    </source>
</evidence>
<dbReference type="PANTHER" id="PTHR10680:SF38">
    <property type="entry name" value="BLL1368 PROTEIN"/>
    <property type="match status" value="1"/>
</dbReference>
<dbReference type="STRING" id="870482.SAMN04487987_10827"/>
<evidence type="ECO:0000256" key="1">
    <source>
        <dbReference type="ARBA" id="ARBA00022729"/>
    </source>
</evidence>
<name>A0A1I1R5W1_9FLAO</name>
<protein>
    <recommendedName>
        <fullName evidence="5">6-bladed beta-propeller</fullName>
    </recommendedName>
</protein>
<reference evidence="4" key="1">
    <citation type="submission" date="2016-10" db="EMBL/GenBank/DDBJ databases">
        <authorList>
            <person name="Varghese N."/>
            <person name="Submissions S."/>
        </authorList>
    </citation>
    <scope>NUCLEOTIDE SEQUENCE [LARGE SCALE GENOMIC DNA]</scope>
    <source>
        <strain evidence="4">DSM 25730</strain>
    </source>
</reference>
<dbReference type="Gene3D" id="2.120.10.30">
    <property type="entry name" value="TolB, C-terminal domain"/>
    <property type="match status" value="1"/>
</dbReference>
<keyword evidence="2" id="KW-0325">Glycoprotein</keyword>
<dbReference type="Proteomes" id="UP000199439">
    <property type="component" value="Unassembled WGS sequence"/>
</dbReference>
<dbReference type="PANTHER" id="PTHR10680">
    <property type="entry name" value="PEPTIDYL-GLYCINE ALPHA-AMIDATING MONOOXYGENASE"/>
    <property type="match status" value="1"/>
</dbReference>
<organism evidence="3 4">
    <name type="scientific">Algibacter pectinivorans</name>
    <dbReference type="NCBI Taxonomy" id="870482"/>
    <lineage>
        <taxon>Bacteria</taxon>
        <taxon>Pseudomonadati</taxon>
        <taxon>Bacteroidota</taxon>
        <taxon>Flavobacteriia</taxon>
        <taxon>Flavobacteriales</taxon>
        <taxon>Flavobacteriaceae</taxon>
        <taxon>Algibacter</taxon>
    </lineage>
</organism>
<gene>
    <name evidence="3" type="ORF">SAMN04487987_10827</name>
</gene>
<proteinExistence type="predicted"/>
<keyword evidence="4" id="KW-1185">Reference proteome</keyword>
<dbReference type="RefSeq" id="WP_245750634.1">
    <property type="nucleotide sequence ID" value="NZ_FOMI01000008.1"/>
</dbReference>
<dbReference type="InterPro" id="IPR011042">
    <property type="entry name" value="6-blade_b-propeller_TolB-like"/>
</dbReference>